<comment type="catalytic activity">
    <reaction evidence="21">
        <text>4 Fe(2+) + O2 + 4 H(+) = 4 Fe(3+) + 2 H2O</text>
        <dbReference type="Rhea" id="RHEA:11148"/>
        <dbReference type="ChEBI" id="CHEBI:15377"/>
        <dbReference type="ChEBI" id="CHEBI:15378"/>
        <dbReference type="ChEBI" id="CHEBI:15379"/>
        <dbReference type="ChEBI" id="CHEBI:29033"/>
        <dbReference type="ChEBI" id="CHEBI:29034"/>
        <dbReference type="EC" id="1.16.3.1"/>
    </reaction>
    <physiologicalReaction direction="left-to-right" evidence="21">
        <dbReference type="Rhea" id="RHEA:11149"/>
    </physiologicalReaction>
</comment>
<dbReference type="EC" id="1.16.3.1" evidence="3"/>
<dbReference type="Gene3D" id="2.60.40.420">
    <property type="entry name" value="Cupredoxins - blue copper proteins"/>
    <property type="match status" value="4"/>
</dbReference>
<feature type="disulfide bond" evidence="25">
    <location>
        <begin position="650"/>
        <end position="731"/>
    </location>
</feature>
<keyword evidence="12" id="KW-0106">Calcium</keyword>
<feature type="disulfide bond" evidence="25">
    <location>
        <begin position="279"/>
        <end position="360"/>
    </location>
</feature>
<feature type="domain" description="Plastocyanin-like" evidence="30">
    <location>
        <begin position="820"/>
        <end position="879"/>
    </location>
</feature>
<evidence type="ECO:0000256" key="7">
    <source>
        <dbReference type="ARBA" id="ARBA00022553"/>
    </source>
</evidence>
<proteinExistence type="inferred from homology"/>
<keyword evidence="8" id="KW-0812">Transmembrane</keyword>
<dbReference type="STRING" id="7994.ENSAMXP00000004861"/>
<feature type="signal peptide" evidence="27">
    <location>
        <begin position="1"/>
        <end position="20"/>
    </location>
</feature>
<dbReference type="FunFam" id="2.60.40.420:FF:000015">
    <property type="entry name" value="Ceruloplasmin"/>
    <property type="match status" value="1"/>
</dbReference>
<evidence type="ECO:0000256" key="26">
    <source>
        <dbReference type="SAM" id="MobiDB-lite"/>
    </source>
</evidence>
<comment type="cofactor">
    <cofactor evidence="1">
        <name>Cu cation</name>
        <dbReference type="ChEBI" id="CHEBI:23378"/>
    </cofactor>
</comment>
<evidence type="ECO:0000256" key="9">
    <source>
        <dbReference type="ARBA" id="ARBA00022723"/>
    </source>
</evidence>
<evidence type="ECO:0000256" key="23">
    <source>
        <dbReference type="ARBA" id="ARBA00065139"/>
    </source>
</evidence>
<comment type="subcellular location">
    <subcellularLocation>
        <location evidence="20">Basolateral cell membrane</location>
        <topology evidence="20">Single-pass type I membrane protein</topology>
    </subcellularLocation>
</comment>
<dbReference type="PIRSF" id="PIRSF000354">
    <property type="entry name" value="Factors_V_VIII"/>
    <property type="match status" value="1"/>
</dbReference>
<evidence type="ECO:0000256" key="18">
    <source>
        <dbReference type="ARBA" id="ARBA00023157"/>
    </source>
</evidence>
<organism evidence="31 32">
    <name type="scientific">Astyanax mexicanus</name>
    <name type="common">Blind cave fish</name>
    <name type="synonym">Astyanax fasciatus mexicanus</name>
    <dbReference type="NCBI Taxonomy" id="7994"/>
    <lineage>
        <taxon>Eukaryota</taxon>
        <taxon>Metazoa</taxon>
        <taxon>Chordata</taxon>
        <taxon>Craniata</taxon>
        <taxon>Vertebrata</taxon>
        <taxon>Euteleostomi</taxon>
        <taxon>Actinopterygii</taxon>
        <taxon>Neopterygii</taxon>
        <taxon>Teleostei</taxon>
        <taxon>Ostariophysi</taxon>
        <taxon>Characiformes</taxon>
        <taxon>Characoidei</taxon>
        <taxon>Acestrorhamphidae</taxon>
        <taxon>Acestrorhamphinae</taxon>
        <taxon>Astyanax</taxon>
    </lineage>
</organism>
<name>W5KBA0_ASTMX</name>
<evidence type="ECO:0000256" key="4">
    <source>
        <dbReference type="ARBA" id="ARBA00022448"/>
    </source>
</evidence>
<evidence type="ECO:0000259" key="29">
    <source>
        <dbReference type="Pfam" id="PF07731"/>
    </source>
</evidence>
<evidence type="ECO:0000256" key="16">
    <source>
        <dbReference type="ARBA" id="ARBA00023065"/>
    </source>
</evidence>
<sequence length="1085" mass="123698">MGALRWSVIGFLCCVGSVSGVFREYFIGIKEIQWDYAPSGMNMIQNKTLKEDAHARTFLEKGEQRIGRVYKKAVYLQYTDATFRQEIEKPKWMGYLGPLITAEEGDTVVVHLKNMASRPYSIHPHGMSYNKSNEGALYPDQSDPAEKRDDSVAPGKAYSYIWPLESSHAPGKDDPNCLTRVYHSHVTAPKDIATGLIGPLIICKKGSLDVHGEKSGDYLYALMFTVSDENLSWYLDDNIKTHCTVPAKVKKDDEDFIESNKMHSINGYVFGNLPDLSMCMGNKIHWHLFGIGNEVDVHSAFFHGQVLTNRQHRTDTVSLFPATFANVQMEADNPGQWLLSCQVNDHLEAGMQAFFEIKKCFPNVHKPRPFGAVRQYYIAAEEVIWDYGPTQINQYTGIKLEDDSMADTFFDNRDDRIGGKYKKVQYVEYTDDTFTKRKERTPEEQHLGILGPIIRAEEEDTIKVTFRNKASRPYSIQPHGVQYSIEMDGTLYHNVLEESYTAKKLRELKKEARVIEPLPAAMVLPDTTFKYEWVVPKAGGPAAGDPDCISYLYYSAVDPIRDTNSGLVGPLLICKPKTLKSGKQKNVKKEFHILATNFDENLSWYLDENINRYAKNPKTVKKDDEDFELSNQMRSLNGYMYGNLKGLTMCKGDKVSWHLYGLGSEGDIHGLYFQGNRFLYRGTRKDTISVFPHVSHTVIMEPDSMGTFEVTCKIADDNHVGMRANYTVEKCSIFSRQTEVMLHQKKYYIAAVEMDWDYSPTRTWEEKMFNGLKDSPGNPFLKKEGKFIGSKYRKVLYKEYTDDTFTKPKERSEDMQHLGIMGPMIHGNVGEKVKIVFKNMAKRTYSVHAHGIKTENPQVIPTPPGQTQTYTWYIPKTAGPTEEQEECSVGAYYSTVDVNKDFYSGLIGPLVICKKSLLRKLGLKKEIEEFALLFTVFDENQSWYLDDNIKTHVKNTPSKLKEDPDFIESNKMHGINGLVYGNLPGLNMQVGDKVYWYLMGMGKEMDVHTAHFHGHSFEYKQNGVHRADVFDLFPGTFQTVVMRPQYPGTWLLHCHVTDHVMSGMEATYTVQDKEGRKGFLGLFPG</sequence>
<keyword evidence="10 27" id="KW-0732">Signal</keyword>
<keyword evidence="19" id="KW-0325">Glycoprotein</keyword>
<keyword evidence="11" id="KW-0677">Repeat</keyword>
<keyword evidence="18 25" id="KW-1015">Disulfide bond</keyword>
<keyword evidence="7" id="KW-0597">Phosphoprotein</keyword>
<keyword evidence="32" id="KW-1185">Reference proteome</keyword>
<comment type="similarity">
    <text evidence="2">Belongs to the multicopper oxidase family.</text>
</comment>
<dbReference type="Ensembl" id="ENSAMXT00000004861.2">
    <property type="protein sequence ID" value="ENSAMXP00000004861.2"/>
    <property type="gene ID" value="ENSAMXG00000004739.2"/>
</dbReference>
<dbReference type="PROSITE" id="PS00080">
    <property type="entry name" value="MULTICOPPER_OXIDASE2"/>
    <property type="match status" value="1"/>
</dbReference>
<dbReference type="GO" id="GO:0016323">
    <property type="term" value="C:basolateral plasma membrane"/>
    <property type="evidence" value="ECO:0007669"/>
    <property type="project" value="UniProtKB-SubCell"/>
</dbReference>
<dbReference type="GO" id="GO:0004322">
    <property type="term" value="F:ferroxidase activity"/>
    <property type="evidence" value="ECO:0007669"/>
    <property type="project" value="UniProtKB-EC"/>
</dbReference>
<dbReference type="FunFam" id="2.60.40.420:FF:000002">
    <property type="entry name" value="Hephaestin like 1"/>
    <property type="match status" value="1"/>
</dbReference>
<reference evidence="31" key="4">
    <citation type="submission" date="2025-09" db="UniProtKB">
        <authorList>
            <consortium name="Ensembl"/>
        </authorList>
    </citation>
    <scope>IDENTIFICATION</scope>
</reference>
<evidence type="ECO:0000256" key="2">
    <source>
        <dbReference type="ARBA" id="ARBA00010609"/>
    </source>
</evidence>
<dbReference type="InterPro" id="IPR011706">
    <property type="entry name" value="Cu-oxidase_C"/>
</dbReference>
<keyword evidence="4" id="KW-0813">Transport</keyword>
<dbReference type="SUPFAM" id="SSF49503">
    <property type="entry name" value="Cupredoxins"/>
    <property type="match status" value="6"/>
</dbReference>
<keyword evidence="6" id="KW-0410">Iron transport</keyword>
<keyword evidence="5" id="KW-1003">Cell membrane</keyword>
<dbReference type="InterPro" id="IPR045087">
    <property type="entry name" value="Cu-oxidase_fam"/>
</dbReference>
<dbReference type="CDD" id="cd11021">
    <property type="entry name" value="CuRO_2_ceruloplasmin"/>
    <property type="match status" value="1"/>
</dbReference>
<dbReference type="eggNOG" id="KOG1263">
    <property type="taxonomic scope" value="Eukaryota"/>
</dbReference>
<dbReference type="InterPro" id="IPR002355">
    <property type="entry name" value="Cu_oxidase_Cu_BS"/>
</dbReference>
<evidence type="ECO:0000256" key="17">
    <source>
        <dbReference type="ARBA" id="ARBA00023136"/>
    </source>
</evidence>
<dbReference type="InParanoid" id="W5KBA0"/>
<evidence type="ECO:0000256" key="21">
    <source>
        <dbReference type="ARBA" id="ARBA00048206"/>
    </source>
</evidence>
<evidence type="ECO:0000256" key="12">
    <source>
        <dbReference type="ARBA" id="ARBA00022837"/>
    </source>
</evidence>
<dbReference type="Pfam" id="PF00394">
    <property type="entry name" value="Cu-oxidase"/>
    <property type="match status" value="1"/>
</dbReference>
<evidence type="ECO:0000256" key="14">
    <source>
        <dbReference type="ARBA" id="ARBA00023002"/>
    </source>
</evidence>
<evidence type="ECO:0000256" key="27">
    <source>
        <dbReference type="SAM" id="SignalP"/>
    </source>
</evidence>
<dbReference type="PANTHER" id="PTHR11709:SF226">
    <property type="entry name" value="CERULOPLASMIN"/>
    <property type="match status" value="1"/>
</dbReference>
<dbReference type="Pfam" id="PF07732">
    <property type="entry name" value="Cu-oxidase_3"/>
    <property type="match status" value="3"/>
</dbReference>
<feature type="domain" description="Plastocyanin-like" evidence="29">
    <location>
        <begin position="968"/>
        <end position="1073"/>
    </location>
</feature>
<evidence type="ECO:0000256" key="24">
    <source>
        <dbReference type="ARBA" id="ARBA00068243"/>
    </source>
</evidence>
<evidence type="ECO:0000256" key="5">
    <source>
        <dbReference type="ARBA" id="ARBA00022475"/>
    </source>
</evidence>
<dbReference type="Pfam" id="PF07731">
    <property type="entry name" value="Cu-oxidase_2"/>
    <property type="match status" value="1"/>
</dbReference>
<feature type="domain" description="Plastocyanin-like" evidence="30">
    <location>
        <begin position="449"/>
        <end position="492"/>
    </location>
</feature>
<feature type="disulfide bond" evidence="25">
    <location>
        <begin position="548"/>
        <end position="574"/>
    </location>
</feature>
<keyword evidence="13" id="KW-1133">Transmembrane helix</keyword>
<reference evidence="31" key="3">
    <citation type="submission" date="2025-08" db="UniProtKB">
        <authorList>
            <consortium name="Ensembl"/>
        </authorList>
    </citation>
    <scope>IDENTIFICATION</scope>
</reference>
<dbReference type="PANTHER" id="PTHR11709">
    <property type="entry name" value="MULTI-COPPER OXIDASE"/>
    <property type="match status" value="1"/>
</dbReference>
<comment type="subunit">
    <text evidence="23">Part of a complex composed of SLC40A1/ferroportin, TF/transferrin and HEPH/hephaestin that transfers iron from cells to transferrin.</text>
</comment>
<dbReference type="InterPro" id="IPR048236">
    <property type="entry name" value="Ceruloplasmin-like_CuRO_5"/>
</dbReference>
<protein>
    <recommendedName>
        <fullName evidence="24">Hephaestin</fullName>
        <ecNumber evidence="3">1.16.3.1</ecNumber>
    </recommendedName>
</protein>
<feature type="domain" description="Plastocyanin-like" evidence="28">
    <location>
        <begin position="232"/>
        <end position="353"/>
    </location>
</feature>
<evidence type="ECO:0000256" key="15">
    <source>
        <dbReference type="ARBA" id="ARBA00023004"/>
    </source>
</evidence>
<evidence type="ECO:0000256" key="8">
    <source>
        <dbReference type="ARBA" id="ARBA00022692"/>
    </source>
</evidence>
<evidence type="ECO:0000256" key="3">
    <source>
        <dbReference type="ARBA" id="ARBA00013107"/>
    </source>
</evidence>
<evidence type="ECO:0000256" key="25">
    <source>
        <dbReference type="PIRSR" id="PIRSR000354-1"/>
    </source>
</evidence>
<comment type="function">
    <text evidence="22">Plasma membrane ferroxidase that mediates the extracellular conversion of ferrous/Fe(2+) iron into its ferric/Fe(3+) form. Couples ferroportin which specifically exports ferrous/Fe(2+) iron from cells to transferrin that only binds and shuttles extracellular ferric/Fe(3+) iron throughout the body. By helping iron transfer from cells to blood mainly contributes to dietary iron absorption by the intestinal epithelium and more generally regulates iron levels in the body.</text>
</comment>
<dbReference type="PROSITE" id="PS00079">
    <property type="entry name" value="MULTICOPPER_OXIDASE1"/>
    <property type="match status" value="2"/>
</dbReference>
<evidence type="ECO:0000313" key="31">
    <source>
        <dbReference type="Ensembl" id="ENSAMXP00000004861.2"/>
    </source>
</evidence>
<dbReference type="CDD" id="cd04225">
    <property type="entry name" value="CuRO_5_ceruloplasmin"/>
    <property type="match status" value="1"/>
</dbReference>
<feature type="region of interest" description="Disordered" evidence="26">
    <location>
        <begin position="131"/>
        <end position="151"/>
    </location>
</feature>
<evidence type="ECO:0000256" key="11">
    <source>
        <dbReference type="ARBA" id="ARBA00022737"/>
    </source>
</evidence>
<accession>W5KBA0</accession>
<dbReference type="AlphaFoldDB" id="W5KBA0"/>
<dbReference type="GO" id="GO:0005507">
    <property type="term" value="F:copper ion binding"/>
    <property type="evidence" value="ECO:0007669"/>
    <property type="project" value="InterPro"/>
</dbReference>
<evidence type="ECO:0000256" key="6">
    <source>
        <dbReference type="ARBA" id="ARBA00022496"/>
    </source>
</evidence>
<evidence type="ECO:0000256" key="1">
    <source>
        <dbReference type="ARBA" id="ARBA00001935"/>
    </source>
</evidence>
<dbReference type="InterPro" id="IPR024715">
    <property type="entry name" value="Factor_5/8-like"/>
</dbReference>
<reference evidence="32" key="2">
    <citation type="journal article" date="2014" name="Nat. Commun.">
        <title>The cavefish genome reveals candidate genes for eye loss.</title>
        <authorList>
            <person name="McGaugh S.E."/>
            <person name="Gross J.B."/>
            <person name="Aken B."/>
            <person name="Blin M."/>
            <person name="Borowsky R."/>
            <person name="Chalopin D."/>
            <person name="Hinaux H."/>
            <person name="Jeffery W.R."/>
            <person name="Keene A."/>
            <person name="Ma L."/>
            <person name="Minx P."/>
            <person name="Murphy D."/>
            <person name="O'Quin K.E."/>
            <person name="Retaux S."/>
            <person name="Rohner N."/>
            <person name="Searle S.M."/>
            <person name="Stahl B.A."/>
            <person name="Tabin C."/>
            <person name="Volff J.N."/>
            <person name="Yoshizawa M."/>
            <person name="Warren W.C."/>
        </authorList>
    </citation>
    <scope>NUCLEOTIDE SEQUENCE [LARGE SCALE GENOMIC DNA]</scope>
    <source>
        <strain evidence="32">female</strain>
    </source>
</reference>
<keyword evidence="9" id="KW-0479">Metal-binding</keyword>
<evidence type="ECO:0000259" key="28">
    <source>
        <dbReference type="Pfam" id="PF00394"/>
    </source>
</evidence>
<feature type="domain" description="Plastocyanin-like" evidence="30">
    <location>
        <begin position="95"/>
        <end position="205"/>
    </location>
</feature>
<dbReference type="InterPro" id="IPR001117">
    <property type="entry name" value="Cu-oxidase_2nd"/>
</dbReference>
<dbReference type="InterPro" id="IPR011707">
    <property type="entry name" value="Cu-oxidase-like_N"/>
</dbReference>
<dbReference type="InterPro" id="IPR033138">
    <property type="entry name" value="Cu_oxidase_CS"/>
</dbReference>
<dbReference type="Bgee" id="ENSAMXG00000004739">
    <property type="expression patterns" value="Expressed in ovary and 8 other cell types or tissues"/>
</dbReference>
<dbReference type="GeneTree" id="ENSGT00940000155866"/>
<dbReference type="HOGENOM" id="CLU_005569_0_0_1"/>
<keyword evidence="17" id="KW-0472">Membrane</keyword>
<keyword evidence="14" id="KW-0560">Oxidoreductase</keyword>
<keyword evidence="16" id="KW-0406">Ion transport</keyword>
<evidence type="ECO:0000256" key="10">
    <source>
        <dbReference type="ARBA" id="ARBA00022729"/>
    </source>
</evidence>
<evidence type="ECO:0000259" key="30">
    <source>
        <dbReference type="Pfam" id="PF07732"/>
    </source>
</evidence>
<dbReference type="FunFam" id="2.60.40.420:FF:000009">
    <property type="entry name" value="Ceruloplasmin"/>
    <property type="match status" value="1"/>
</dbReference>
<reference evidence="32" key="1">
    <citation type="submission" date="2013-03" db="EMBL/GenBank/DDBJ databases">
        <authorList>
            <person name="Jeffery W."/>
            <person name="Warren W."/>
            <person name="Wilson R.K."/>
        </authorList>
    </citation>
    <scope>NUCLEOTIDE SEQUENCE</scope>
    <source>
        <strain evidence="32">female</strain>
    </source>
</reference>
<feature type="chain" id="PRO_5017274627" description="Hephaestin" evidence="27">
    <location>
        <begin position="21"/>
        <end position="1085"/>
    </location>
</feature>
<evidence type="ECO:0000256" key="19">
    <source>
        <dbReference type="ARBA" id="ARBA00023180"/>
    </source>
</evidence>
<evidence type="ECO:0000256" key="22">
    <source>
        <dbReference type="ARBA" id="ARBA00054029"/>
    </source>
</evidence>
<dbReference type="InterPro" id="IPR008972">
    <property type="entry name" value="Cupredoxin"/>
</dbReference>
<evidence type="ECO:0000313" key="32">
    <source>
        <dbReference type="Proteomes" id="UP000018467"/>
    </source>
</evidence>
<feature type="disulfide bond" evidence="25">
    <location>
        <begin position="177"/>
        <end position="203"/>
    </location>
</feature>
<evidence type="ECO:0000256" key="20">
    <source>
        <dbReference type="ARBA" id="ARBA00023768"/>
    </source>
</evidence>
<dbReference type="FunFam" id="2.60.40.420:FF:000033">
    <property type="entry name" value="Ceruloplasmin"/>
    <property type="match status" value="1"/>
</dbReference>
<dbReference type="GO" id="GO:0006826">
    <property type="term" value="P:iron ion transport"/>
    <property type="evidence" value="ECO:0007669"/>
    <property type="project" value="UniProtKB-KW"/>
</dbReference>
<evidence type="ECO:0000256" key="13">
    <source>
        <dbReference type="ARBA" id="ARBA00022989"/>
    </source>
</evidence>
<dbReference type="Proteomes" id="UP000018467">
    <property type="component" value="Unassembled WGS sequence"/>
</dbReference>
<keyword evidence="15" id="KW-0408">Iron</keyword>